<dbReference type="Proteomes" id="UP000197619">
    <property type="component" value="Unassembled WGS sequence"/>
</dbReference>
<reference evidence="2 3" key="1">
    <citation type="submission" date="2017-05" db="EMBL/GenBank/DDBJ databases">
        <title>Genome of assembly of the Bengalese finch, Lonchura striata domestica.</title>
        <authorList>
            <person name="Colquitt B.M."/>
            <person name="Brainard M.S."/>
        </authorList>
    </citation>
    <scope>NUCLEOTIDE SEQUENCE [LARGE SCALE GENOMIC DNA]</scope>
    <source>
        <strain evidence="2">White83orange57</strain>
    </source>
</reference>
<dbReference type="EMBL" id="MUZQ01000426">
    <property type="protein sequence ID" value="OWK51534.1"/>
    <property type="molecule type" value="Genomic_DNA"/>
</dbReference>
<proteinExistence type="predicted"/>
<name>A0A218UCR6_9PASE</name>
<evidence type="ECO:0000313" key="2">
    <source>
        <dbReference type="EMBL" id="OWK51534.1"/>
    </source>
</evidence>
<gene>
    <name evidence="2" type="ORF">RLOC_00003282</name>
</gene>
<evidence type="ECO:0000256" key="1">
    <source>
        <dbReference type="SAM" id="MobiDB-lite"/>
    </source>
</evidence>
<keyword evidence="3" id="KW-1185">Reference proteome</keyword>
<feature type="region of interest" description="Disordered" evidence="1">
    <location>
        <begin position="59"/>
        <end position="87"/>
    </location>
</feature>
<protein>
    <submittedName>
        <fullName evidence="2">Uncharacterized protein</fullName>
    </submittedName>
</protein>
<organism evidence="2 3">
    <name type="scientific">Lonchura striata</name>
    <name type="common">white-rumped munia</name>
    <dbReference type="NCBI Taxonomy" id="40157"/>
    <lineage>
        <taxon>Eukaryota</taxon>
        <taxon>Metazoa</taxon>
        <taxon>Chordata</taxon>
        <taxon>Craniata</taxon>
        <taxon>Vertebrata</taxon>
        <taxon>Euteleostomi</taxon>
        <taxon>Archelosauria</taxon>
        <taxon>Archosauria</taxon>
        <taxon>Dinosauria</taxon>
        <taxon>Saurischia</taxon>
        <taxon>Theropoda</taxon>
        <taxon>Coelurosauria</taxon>
        <taxon>Aves</taxon>
        <taxon>Neognathae</taxon>
        <taxon>Neoaves</taxon>
        <taxon>Telluraves</taxon>
        <taxon>Australaves</taxon>
        <taxon>Passeriformes</taxon>
        <taxon>Passeroidea</taxon>
        <taxon>Estrildidae</taxon>
        <taxon>Estrildinae</taxon>
        <taxon>Lonchura</taxon>
    </lineage>
</organism>
<sequence>MPGKVVCCSLWPELPPHRGSIPGAQGPWDRSSADLGQILLWTATERRLWELSQDPCFPPAGAQRGSVPAPPGAPGQPFWPGAAGRREGAAAAVLRHRPRADPEGPAEQPLPCIHLLCQPGLHGPRGQGALPELLPGALRPLLLRHRLLHVGDHVDPPEPRRRGPAGVPGAAGLAVHLPAGGAPALEVLPGGRAPAAPPGPRRLRALPRAADLRGHGRERHAHPDAAVRHGARLLLREHRLGQEPAALQVHGPSPGLRLIHRQGADLGVPKSLVGPGLDFPWESRPRNVCE</sequence>
<dbReference type="AlphaFoldDB" id="A0A218UCR6"/>
<accession>A0A218UCR6</accession>
<evidence type="ECO:0000313" key="3">
    <source>
        <dbReference type="Proteomes" id="UP000197619"/>
    </source>
</evidence>
<comment type="caution">
    <text evidence="2">The sequence shown here is derived from an EMBL/GenBank/DDBJ whole genome shotgun (WGS) entry which is preliminary data.</text>
</comment>